<dbReference type="SUPFAM" id="SSF53098">
    <property type="entry name" value="Ribonuclease H-like"/>
    <property type="match status" value="1"/>
</dbReference>
<dbReference type="GO" id="GO:0015074">
    <property type="term" value="P:DNA integration"/>
    <property type="evidence" value="ECO:0007669"/>
    <property type="project" value="InterPro"/>
</dbReference>
<comment type="caution">
    <text evidence="2">The sequence shown here is derived from an EMBL/GenBank/DDBJ whole genome shotgun (WGS) entry which is preliminary data.</text>
</comment>
<feature type="domain" description="Integrase catalytic" evidence="1">
    <location>
        <begin position="79"/>
        <end position="184"/>
    </location>
</feature>
<dbReference type="PROSITE" id="PS50994">
    <property type="entry name" value="INTEGRASE"/>
    <property type="match status" value="1"/>
</dbReference>
<sequence length="184" mass="21089">MTNTTYGIILIFRDSTMIKSLVGVFQNPRSNRSSNFVTQHLEAVTMDQLRQPGKDAYQFVSTCKQCQKVGMAISRMHEMPQQPNLFCEVFNIWGIDFMGPFPIYNGYSYILVVVDYVPRWVEAIATKTNDGKVVVNFLKSNIFCRFSVPKVLVSDQRSHFYSKAMPSLLGKYRVVHQIATAYHP</sequence>
<reference evidence="2" key="1">
    <citation type="submission" date="2018-05" db="EMBL/GenBank/DDBJ databases">
        <title>Draft genome of Mucuna pruriens seed.</title>
        <authorList>
            <person name="Nnadi N.E."/>
            <person name="Vos R."/>
            <person name="Hasami M.H."/>
            <person name="Devisetty U.K."/>
            <person name="Aguiy J.C."/>
        </authorList>
    </citation>
    <scope>NUCLEOTIDE SEQUENCE [LARGE SCALE GENOMIC DNA]</scope>
    <source>
        <strain evidence="2">JCA_2017</strain>
    </source>
</reference>
<dbReference type="EMBL" id="QJKJ01001267">
    <property type="protein sequence ID" value="RDY08478.1"/>
    <property type="molecule type" value="Genomic_DNA"/>
</dbReference>
<dbReference type="InterPro" id="IPR001584">
    <property type="entry name" value="Integrase_cat-core"/>
</dbReference>
<evidence type="ECO:0000259" key="1">
    <source>
        <dbReference type="PROSITE" id="PS50994"/>
    </source>
</evidence>
<protein>
    <submittedName>
        <fullName evidence="2">Pol polyprotein</fullName>
    </submittedName>
</protein>
<dbReference type="Gene3D" id="3.30.420.10">
    <property type="entry name" value="Ribonuclease H-like superfamily/Ribonuclease H"/>
    <property type="match status" value="1"/>
</dbReference>
<dbReference type="InterPro" id="IPR052160">
    <property type="entry name" value="Gypsy_RT_Integrase-like"/>
</dbReference>
<dbReference type="Pfam" id="PF00665">
    <property type="entry name" value="rve"/>
    <property type="match status" value="1"/>
</dbReference>
<dbReference type="OrthoDB" id="1739170at2759"/>
<dbReference type="InterPro" id="IPR012337">
    <property type="entry name" value="RNaseH-like_sf"/>
</dbReference>
<gene>
    <name evidence="2" type="primary">pol</name>
    <name evidence="2" type="ORF">CR513_07288</name>
</gene>
<dbReference type="InterPro" id="IPR036397">
    <property type="entry name" value="RNaseH_sf"/>
</dbReference>
<dbReference type="PANTHER" id="PTHR47266">
    <property type="entry name" value="ENDONUCLEASE-RELATED"/>
    <property type="match status" value="1"/>
</dbReference>
<evidence type="ECO:0000313" key="3">
    <source>
        <dbReference type="Proteomes" id="UP000257109"/>
    </source>
</evidence>
<proteinExistence type="predicted"/>
<dbReference type="Proteomes" id="UP000257109">
    <property type="component" value="Unassembled WGS sequence"/>
</dbReference>
<organism evidence="2 3">
    <name type="scientific">Mucuna pruriens</name>
    <name type="common">Velvet bean</name>
    <name type="synonym">Dolichos pruriens</name>
    <dbReference type="NCBI Taxonomy" id="157652"/>
    <lineage>
        <taxon>Eukaryota</taxon>
        <taxon>Viridiplantae</taxon>
        <taxon>Streptophyta</taxon>
        <taxon>Embryophyta</taxon>
        <taxon>Tracheophyta</taxon>
        <taxon>Spermatophyta</taxon>
        <taxon>Magnoliopsida</taxon>
        <taxon>eudicotyledons</taxon>
        <taxon>Gunneridae</taxon>
        <taxon>Pentapetalae</taxon>
        <taxon>rosids</taxon>
        <taxon>fabids</taxon>
        <taxon>Fabales</taxon>
        <taxon>Fabaceae</taxon>
        <taxon>Papilionoideae</taxon>
        <taxon>50 kb inversion clade</taxon>
        <taxon>NPAAA clade</taxon>
        <taxon>indigoferoid/millettioid clade</taxon>
        <taxon>Phaseoleae</taxon>
        <taxon>Mucuna</taxon>
    </lineage>
</organism>
<name>A0A371I097_MUCPR</name>
<accession>A0A371I097</accession>
<dbReference type="GO" id="GO:0003676">
    <property type="term" value="F:nucleic acid binding"/>
    <property type="evidence" value="ECO:0007669"/>
    <property type="project" value="InterPro"/>
</dbReference>
<evidence type="ECO:0000313" key="2">
    <source>
        <dbReference type="EMBL" id="RDY08478.1"/>
    </source>
</evidence>
<keyword evidence="3" id="KW-1185">Reference proteome</keyword>
<feature type="non-terminal residue" evidence="2">
    <location>
        <position position="1"/>
    </location>
</feature>
<dbReference type="AlphaFoldDB" id="A0A371I097"/>